<evidence type="ECO:0000313" key="2">
    <source>
        <dbReference type="Proteomes" id="UP001346149"/>
    </source>
</evidence>
<comment type="caution">
    <text evidence="1">The sequence shown here is derived from an EMBL/GenBank/DDBJ whole genome shotgun (WGS) entry which is preliminary data.</text>
</comment>
<dbReference type="EMBL" id="JAXQNO010000013">
    <property type="protein sequence ID" value="KAK4785171.1"/>
    <property type="molecule type" value="Genomic_DNA"/>
</dbReference>
<dbReference type="PANTHER" id="PTHR33431:SF12">
    <property type="entry name" value="HIGH MOBILITY GROUP BOX PROTEIN, PUTATIVE (DUF1635)-RELATED"/>
    <property type="match status" value="1"/>
</dbReference>
<proteinExistence type="predicted"/>
<reference evidence="1 2" key="1">
    <citation type="journal article" date="2023" name="Hortic Res">
        <title>Pangenome of water caltrop reveals structural variations and asymmetric subgenome divergence after allopolyploidization.</title>
        <authorList>
            <person name="Zhang X."/>
            <person name="Chen Y."/>
            <person name="Wang L."/>
            <person name="Yuan Y."/>
            <person name="Fang M."/>
            <person name="Shi L."/>
            <person name="Lu R."/>
            <person name="Comes H.P."/>
            <person name="Ma Y."/>
            <person name="Chen Y."/>
            <person name="Huang G."/>
            <person name="Zhou Y."/>
            <person name="Zheng Z."/>
            <person name="Qiu Y."/>
        </authorList>
    </citation>
    <scope>NUCLEOTIDE SEQUENCE [LARGE SCALE GENOMIC DNA]</scope>
    <source>
        <strain evidence="1">F231</strain>
    </source>
</reference>
<evidence type="ECO:0000313" key="1">
    <source>
        <dbReference type="EMBL" id="KAK4785171.1"/>
    </source>
</evidence>
<dbReference type="AlphaFoldDB" id="A0AAN7LF13"/>
<sequence length="391" mass="44029">MKEELLSITKSAEDFLQDVDGSVKTDITSQQSSLDSAAVKSSMPSHERAKIGLSIQDKDGVKQFRIYMVGSNLVLEKHHTQRSLSIFQSALHSMEQLVPYEEGMEETKNKLLWTTLELESVKREAGEESKKYHEHIKRLLGVLKMAYLERDEARDRLQKLLDKIAGQNPSFNDNANFIPRQMETRAFTFVNHLANGPITSPKIDPRPCIIDRLAKGKVLPPKGKLVQAIKDTGPLLQDLLLAEPELSHSVRTLFNTSESRSKYRQIQITGDITEKLYKSRACHGVATPKGEIQFTLIPYCPISTPRFLVSPTRACFDPQNVWGTVPWITEVQFDMIKIAPLLAGIMTRAACLAMGNAYVAEHHVKLTIFLDDSIHRLPGIRITSDITELQL</sequence>
<organism evidence="1 2">
    <name type="scientific">Trapa natans</name>
    <name type="common">Water chestnut</name>
    <dbReference type="NCBI Taxonomy" id="22666"/>
    <lineage>
        <taxon>Eukaryota</taxon>
        <taxon>Viridiplantae</taxon>
        <taxon>Streptophyta</taxon>
        <taxon>Embryophyta</taxon>
        <taxon>Tracheophyta</taxon>
        <taxon>Spermatophyta</taxon>
        <taxon>Magnoliopsida</taxon>
        <taxon>eudicotyledons</taxon>
        <taxon>Gunneridae</taxon>
        <taxon>Pentapetalae</taxon>
        <taxon>rosids</taxon>
        <taxon>malvids</taxon>
        <taxon>Myrtales</taxon>
        <taxon>Lythraceae</taxon>
        <taxon>Trapa</taxon>
    </lineage>
</organism>
<dbReference type="PANTHER" id="PTHR33431">
    <property type="entry name" value="ENABLED-LIKE PROTEIN (DUF1635)"/>
    <property type="match status" value="1"/>
</dbReference>
<protein>
    <submittedName>
        <fullName evidence="1">Uncharacterized protein</fullName>
    </submittedName>
</protein>
<name>A0AAN7LF13_TRANT</name>
<keyword evidence="2" id="KW-1185">Reference proteome</keyword>
<dbReference type="Proteomes" id="UP001346149">
    <property type="component" value="Unassembled WGS sequence"/>
</dbReference>
<dbReference type="Pfam" id="PF07795">
    <property type="entry name" value="DUF1635"/>
    <property type="match status" value="1"/>
</dbReference>
<accession>A0AAN7LF13</accession>
<dbReference type="InterPro" id="IPR012862">
    <property type="entry name" value="DUF1635"/>
</dbReference>
<gene>
    <name evidence="1" type="ORF">SAY86_001860</name>
</gene>